<keyword evidence="1" id="KW-0732">Signal</keyword>
<evidence type="ECO:0000313" key="4">
    <source>
        <dbReference type="EMBL" id="AJF70143.1"/>
    </source>
</evidence>
<dbReference type="AlphaFoldDB" id="A0A0B5IKI2"/>
<name>A0A0B5IKI2_9ACTN</name>
<dbReference type="EMBL" id="CP010407">
    <property type="protein sequence ID" value="AJF70143.1"/>
    <property type="molecule type" value="Genomic_DNA"/>
</dbReference>
<dbReference type="HOGENOM" id="CLU_091371_0_0_11"/>
<feature type="region of interest" description="Disordered" evidence="2">
    <location>
        <begin position="21"/>
        <end position="50"/>
    </location>
</feature>
<accession>A0A0B5IKI2</accession>
<evidence type="ECO:0000259" key="3">
    <source>
        <dbReference type="Pfam" id="PF11611"/>
    </source>
</evidence>
<feature type="compositionally biased region" description="Low complexity" evidence="2">
    <location>
        <begin position="24"/>
        <end position="50"/>
    </location>
</feature>
<gene>
    <name evidence="4" type="ORF">SVTN_33895</name>
</gene>
<dbReference type="Proteomes" id="UP000031774">
    <property type="component" value="Chromosome"/>
</dbReference>
<evidence type="ECO:0000256" key="1">
    <source>
        <dbReference type="ARBA" id="ARBA00022729"/>
    </source>
</evidence>
<dbReference type="Pfam" id="PF11611">
    <property type="entry name" value="DUF4352"/>
    <property type="match status" value="1"/>
</dbReference>
<sequence length="184" mass="18742">MTLTLTVAIGAAGVACGTQTVTESPATSTPGQTTGPGQPTSKPSASPTSAAVGDTLNLTGFTGKAKLAVTVVKVVDPATGKDTRPGAGERYVAVQIRLHNTGAEVYSDAPDNSAKVVDAQGQRFNSWITETTAGPGFGGTVTIPVGDTALGYITFKVPSDSKITKIQFTMESGFANNTGQWHVP</sequence>
<dbReference type="Gene3D" id="2.60.40.1240">
    <property type="match status" value="1"/>
</dbReference>
<keyword evidence="5" id="KW-1185">Reference proteome</keyword>
<reference evidence="4 5" key="1">
    <citation type="submission" date="2014-12" db="EMBL/GenBank/DDBJ databases">
        <title>Complete genome sequence of Streptomyces vietnamensis strain GIMV4.0001, a genetic manipulable producer of the benzoisochromanequinone antibiotic granaticin.</title>
        <authorList>
            <person name="Deng M.R."/>
            <person name="Guo J."/>
            <person name="Ma L.Y."/>
            <person name="Feng G.D."/>
            <person name="Mo C.Y."/>
            <person name="Zhu H.H."/>
        </authorList>
    </citation>
    <scope>NUCLEOTIDE SEQUENCE [LARGE SCALE GENOMIC DNA]</scope>
    <source>
        <strain evidence="5">GIMV4.0001</strain>
    </source>
</reference>
<feature type="domain" description="DUF4352" evidence="3">
    <location>
        <begin position="66"/>
        <end position="170"/>
    </location>
</feature>
<dbReference type="InterPro" id="IPR029051">
    <property type="entry name" value="DUF4352"/>
</dbReference>
<evidence type="ECO:0000256" key="2">
    <source>
        <dbReference type="SAM" id="MobiDB-lite"/>
    </source>
</evidence>
<dbReference type="InterPro" id="IPR029050">
    <property type="entry name" value="Immunoprotect_excell_Ig-like"/>
</dbReference>
<evidence type="ECO:0000313" key="5">
    <source>
        <dbReference type="Proteomes" id="UP000031774"/>
    </source>
</evidence>
<dbReference type="STRING" id="362257.SVTN_33895"/>
<proteinExistence type="predicted"/>
<dbReference type="KEGG" id="svt:SVTN_33895"/>
<organism evidence="4 5">
    <name type="scientific">Streptomyces vietnamensis</name>
    <dbReference type="NCBI Taxonomy" id="362257"/>
    <lineage>
        <taxon>Bacteria</taxon>
        <taxon>Bacillati</taxon>
        <taxon>Actinomycetota</taxon>
        <taxon>Actinomycetes</taxon>
        <taxon>Kitasatosporales</taxon>
        <taxon>Streptomycetaceae</taxon>
        <taxon>Streptomyces</taxon>
    </lineage>
</organism>
<protein>
    <recommendedName>
        <fullName evidence="3">DUF4352 domain-containing protein</fullName>
    </recommendedName>
</protein>